<dbReference type="Gene3D" id="2.40.10.350">
    <property type="entry name" value="Rod shape-determining protein MreC, domain 2"/>
    <property type="match status" value="1"/>
</dbReference>
<accession>A0A451DA04</accession>
<comment type="function">
    <text evidence="4">Involved in formation and maintenance of cell shape.</text>
</comment>
<feature type="domain" description="Rod shape-determining protein MreC beta-barrel core" evidence="6">
    <location>
        <begin position="123"/>
        <end position="269"/>
    </location>
</feature>
<evidence type="ECO:0000256" key="2">
    <source>
        <dbReference type="ARBA" id="ARBA00013855"/>
    </source>
</evidence>
<dbReference type="Proteomes" id="UP000294368">
    <property type="component" value="Chromosome"/>
</dbReference>
<evidence type="ECO:0000256" key="1">
    <source>
        <dbReference type="ARBA" id="ARBA00009369"/>
    </source>
</evidence>
<evidence type="ECO:0000256" key="4">
    <source>
        <dbReference type="PIRNR" id="PIRNR038471"/>
    </source>
</evidence>
<evidence type="ECO:0000313" key="8">
    <source>
        <dbReference type="Proteomes" id="UP000294368"/>
    </source>
</evidence>
<dbReference type="PANTHER" id="PTHR34138">
    <property type="entry name" value="CELL SHAPE-DETERMINING PROTEIN MREC"/>
    <property type="match status" value="1"/>
</dbReference>
<comment type="similarity">
    <text evidence="1 4">Belongs to the MreC family.</text>
</comment>
<dbReference type="Gene3D" id="2.40.10.340">
    <property type="entry name" value="Rod shape-determining protein MreC, domain 1"/>
    <property type="match status" value="1"/>
</dbReference>
<dbReference type="PIRSF" id="PIRSF038471">
    <property type="entry name" value="MreC"/>
    <property type="match status" value="1"/>
</dbReference>
<dbReference type="Pfam" id="PF04085">
    <property type="entry name" value="MreC"/>
    <property type="match status" value="1"/>
</dbReference>
<name>A0A451DA04_9GAMM</name>
<reference evidence="7 8" key="1">
    <citation type="submission" date="2019-02" db="EMBL/GenBank/DDBJ databases">
        <authorList>
            <person name="Manzano-Marin A."/>
            <person name="Manzano-Marin A."/>
        </authorList>
    </citation>
    <scope>NUCLEOTIDE SEQUENCE [LARGE SCALE GENOMIC DNA]</scope>
    <source>
        <strain evidence="7 8">ErCikochiana</strain>
    </source>
</reference>
<dbReference type="NCBIfam" id="TIGR00219">
    <property type="entry name" value="mreC"/>
    <property type="match status" value="1"/>
</dbReference>
<dbReference type="InterPro" id="IPR042177">
    <property type="entry name" value="Cell/Rod_1"/>
</dbReference>
<dbReference type="FunFam" id="2.40.10.340:FF:000001">
    <property type="entry name" value="Cell shape-determining protein MreC"/>
    <property type="match status" value="1"/>
</dbReference>
<dbReference type="InterPro" id="IPR007221">
    <property type="entry name" value="MreC"/>
</dbReference>
<evidence type="ECO:0000259" key="6">
    <source>
        <dbReference type="Pfam" id="PF04085"/>
    </source>
</evidence>
<feature type="transmembrane region" description="Helical" evidence="5">
    <location>
        <begin position="12"/>
        <end position="32"/>
    </location>
</feature>
<organism evidence="7 8">
    <name type="scientific">Candidatus Erwinia haradaeae</name>
    <dbReference type="NCBI Taxonomy" id="1922217"/>
    <lineage>
        <taxon>Bacteria</taxon>
        <taxon>Pseudomonadati</taxon>
        <taxon>Pseudomonadota</taxon>
        <taxon>Gammaproteobacteria</taxon>
        <taxon>Enterobacterales</taxon>
        <taxon>Erwiniaceae</taxon>
        <taxon>Erwinia</taxon>
    </lineage>
</organism>
<evidence type="ECO:0000256" key="5">
    <source>
        <dbReference type="SAM" id="Phobius"/>
    </source>
</evidence>
<dbReference type="InterPro" id="IPR055342">
    <property type="entry name" value="MreC_beta-barrel_core"/>
</dbReference>
<protein>
    <recommendedName>
        <fullName evidence="2 4">Cell shape-determining protein MreC</fullName>
    </recommendedName>
    <alternativeName>
        <fullName evidence="4">Cell shape protein MreC</fullName>
    </alternativeName>
</protein>
<dbReference type="PANTHER" id="PTHR34138:SF1">
    <property type="entry name" value="CELL SHAPE-DETERMINING PROTEIN MREC"/>
    <property type="match status" value="1"/>
</dbReference>
<dbReference type="GO" id="GO:0008360">
    <property type="term" value="P:regulation of cell shape"/>
    <property type="evidence" value="ECO:0007669"/>
    <property type="project" value="UniProtKB-KW"/>
</dbReference>
<evidence type="ECO:0000313" key="7">
    <source>
        <dbReference type="EMBL" id="VFP83093.1"/>
    </source>
</evidence>
<dbReference type="InterPro" id="IPR042175">
    <property type="entry name" value="Cell/Rod_MreC_2"/>
</dbReference>
<dbReference type="EMBL" id="LR217715">
    <property type="protein sequence ID" value="VFP83093.1"/>
    <property type="molecule type" value="Genomic_DNA"/>
</dbReference>
<keyword evidence="5" id="KW-0812">Transmembrane</keyword>
<keyword evidence="5" id="KW-0472">Membrane</keyword>
<gene>
    <name evidence="7" type="primary">mreC</name>
    <name evidence="7" type="ORF">ERCIKOCA2762_325</name>
</gene>
<dbReference type="OrthoDB" id="9808025at2"/>
<proteinExistence type="inferred from homology"/>
<sequence>MQSIFNKQSSLRLRLLLAIILSIVIIITDYSYQSFSTIHTYMDTAISPLYILANSPRALFDQISVMFASRQKLILEIKELHDQLILKRSDLLMLNHIKKENSYLRELLGSPLRQDDHKMLAQVISTSSDPYSDQVIVDKGSTNKVYEGQPVISEKGVIGQVIAVGKKTSRVLLLCDLSHALPVQILRNGIRAIASGHGCTAELQLEYIPDHADIQDGDILVTSGLGGKFPEGYPVAIVSSVKEDINNSNVVVRAHPIANLQYLRYLILLEREQNDRMDLKK</sequence>
<evidence type="ECO:0000256" key="3">
    <source>
        <dbReference type="ARBA" id="ARBA00022960"/>
    </source>
</evidence>
<dbReference type="RefSeq" id="WP_157988476.1">
    <property type="nucleotide sequence ID" value="NZ_LR217715.1"/>
</dbReference>
<keyword evidence="3 4" id="KW-0133">Cell shape</keyword>
<dbReference type="AlphaFoldDB" id="A0A451DA04"/>
<keyword evidence="5" id="KW-1133">Transmembrane helix</keyword>
<dbReference type="GO" id="GO:0005886">
    <property type="term" value="C:plasma membrane"/>
    <property type="evidence" value="ECO:0007669"/>
    <property type="project" value="TreeGrafter"/>
</dbReference>